<dbReference type="EMBL" id="CM029053">
    <property type="protein sequence ID" value="KAG2551007.1"/>
    <property type="molecule type" value="Genomic_DNA"/>
</dbReference>
<organism evidence="2 3">
    <name type="scientific">Panicum virgatum</name>
    <name type="common">Blackwell switchgrass</name>
    <dbReference type="NCBI Taxonomy" id="38727"/>
    <lineage>
        <taxon>Eukaryota</taxon>
        <taxon>Viridiplantae</taxon>
        <taxon>Streptophyta</taxon>
        <taxon>Embryophyta</taxon>
        <taxon>Tracheophyta</taxon>
        <taxon>Spermatophyta</taxon>
        <taxon>Magnoliopsida</taxon>
        <taxon>Liliopsida</taxon>
        <taxon>Poales</taxon>
        <taxon>Poaceae</taxon>
        <taxon>PACMAD clade</taxon>
        <taxon>Panicoideae</taxon>
        <taxon>Panicodae</taxon>
        <taxon>Paniceae</taxon>
        <taxon>Panicinae</taxon>
        <taxon>Panicum</taxon>
        <taxon>Panicum sect. Hiantes</taxon>
    </lineage>
</organism>
<evidence type="ECO:0000313" key="3">
    <source>
        <dbReference type="Proteomes" id="UP000823388"/>
    </source>
</evidence>
<protein>
    <submittedName>
        <fullName evidence="2">Uncharacterized protein</fullName>
    </submittedName>
</protein>
<sequence>MLLPPLLRVGPSAPCLGFALRPRQRPRLPPGRRVGLSRTGARSLRRTSAPPVRGHTHTEHMHGGRTASPAHQWHSGCTSCSSSIRSMAGDKVHGQAASGHAL</sequence>
<dbReference type="AlphaFoldDB" id="A0A8T0NNG0"/>
<keyword evidence="3" id="KW-1185">Reference proteome</keyword>
<feature type="region of interest" description="Disordered" evidence="1">
    <location>
        <begin position="21"/>
        <end position="80"/>
    </location>
</feature>
<name>A0A8T0NNG0_PANVG</name>
<dbReference type="Proteomes" id="UP000823388">
    <property type="component" value="Chromosome 9K"/>
</dbReference>
<accession>A0A8T0NNG0</accession>
<evidence type="ECO:0000313" key="2">
    <source>
        <dbReference type="EMBL" id="KAG2551007.1"/>
    </source>
</evidence>
<comment type="caution">
    <text evidence="2">The sequence shown here is derived from an EMBL/GenBank/DDBJ whole genome shotgun (WGS) entry which is preliminary data.</text>
</comment>
<evidence type="ECO:0000256" key="1">
    <source>
        <dbReference type="SAM" id="MobiDB-lite"/>
    </source>
</evidence>
<reference evidence="2" key="1">
    <citation type="submission" date="2020-05" db="EMBL/GenBank/DDBJ databases">
        <title>WGS assembly of Panicum virgatum.</title>
        <authorList>
            <person name="Lovell J.T."/>
            <person name="Jenkins J."/>
            <person name="Shu S."/>
            <person name="Juenger T.E."/>
            <person name="Schmutz J."/>
        </authorList>
    </citation>
    <scope>NUCLEOTIDE SEQUENCE</scope>
    <source>
        <strain evidence="2">AP13</strain>
    </source>
</reference>
<gene>
    <name evidence="2" type="ORF">PVAP13_9KG366725</name>
</gene>
<proteinExistence type="predicted"/>